<dbReference type="Gene3D" id="3.90.1140.10">
    <property type="entry name" value="Cyclic phosphodiesterase"/>
    <property type="match status" value="1"/>
</dbReference>
<keyword evidence="1" id="KW-0812">Transmembrane</keyword>
<organism evidence="2 3">
    <name type="scientific">Candidatus Dehalogenimonas loeffleri</name>
    <dbReference type="NCBI Taxonomy" id="3127115"/>
    <lineage>
        <taxon>Bacteria</taxon>
        <taxon>Bacillati</taxon>
        <taxon>Chloroflexota</taxon>
        <taxon>Dehalococcoidia</taxon>
        <taxon>Dehalococcoidales</taxon>
        <taxon>Dehalococcoidaceae</taxon>
        <taxon>Dehalogenimonas</taxon>
    </lineage>
</organism>
<reference evidence="2 3" key="1">
    <citation type="submission" date="2024-03" db="EMBL/GenBank/DDBJ databases">
        <title>A Dehalogenimonas Isolated from Estuarine Sediments Dihaloeliminates Chlorinated Alkanes.</title>
        <authorList>
            <person name="Yang Y."/>
            <person name="Wang H."/>
        </authorList>
    </citation>
    <scope>NUCLEOTIDE SEQUENCE [LARGE SCALE GENOMIC DNA]</scope>
    <source>
        <strain evidence="2 3">W</strain>
    </source>
</reference>
<evidence type="ECO:0000313" key="2">
    <source>
        <dbReference type="EMBL" id="WWX24786.1"/>
    </source>
</evidence>
<keyword evidence="1" id="KW-1133">Transmembrane helix</keyword>
<evidence type="ECO:0000313" key="3">
    <source>
        <dbReference type="Proteomes" id="UP001375370"/>
    </source>
</evidence>
<dbReference type="EMBL" id="CP146612">
    <property type="protein sequence ID" value="WWX24786.1"/>
    <property type="molecule type" value="Genomic_DNA"/>
</dbReference>
<keyword evidence="3" id="KW-1185">Reference proteome</keyword>
<proteinExistence type="predicted"/>
<protein>
    <submittedName>
        <fullName evidence="2">2'-5' RNA ligase family protein</fullName>
    </submittedName>
</protein>
<dbReference type="Proteomes" id="UP001375370">
    <property type="component" value="Chromosome"/>
</dbReference>
<dbReference type="InterPro" id="IPR009097">
    <property type="entry name" value="Cyclic_Pdiesterase"/>
</dbReference>
<gene>
    <name evidence="2" type="ORF">V8247_05835</name>
</gene>
<dbReference type="SUPFAM" id="SSF55144">
    <property type="entry name" value="LigT-like"/>
    <property type="match status" value="1"/>
</dbReference>
<keyword evidence="2" id="KW-0436">Ligase</keyword>
<name>A0ABZ2J1U7_9CHLR</name>
<dbReference type="GO" id="GO:0016874">
    <property type="term" value="F:ligase activity"/>
    <property type="evidence" value="ECO:0007669"/>
    <property type="project" value="UniProtKB-KW"/>
</dbReference>
<feature type="transmembrane region" description="Helical" evidence="1">
    <location>
        <begin position="213"/>
        <end position="232"/>
    </location>
</feature>
<sequence length="265" mass="30608">MKYELKSLTSYIRRQVKLGRGVKHVPHISIVYNPTPSQGRRYEKRLISDFISICSKYPLMEFRFNGYGRFRNSSAREPAKDVAMVKIDVPESILAFRWDLICRLRDYCELHPKFDQKRNDYSPHATLALNLKPQTCDRIENKLRQLPPPQKHYYLARATLLKNSKILCEYDFALRKSLNRAEALDKRKMRQTLAVIGERIEEKNGFRTGFQRNVLIGLGLGSILLAGLSWVSQGLFGLNAMVSSLALLACSVIFFYSALSRRKSR</sequence>
<dbReference type="RefSeq" id="WP_338736907.1">
    <property type="nucleotide sequence ID" value="NZ_CP146612.1"/>
</dbReference>
<accession>A0ABZ2J1U7</accession>
<evidence type="ECO:0000256" key="1">
    <source>
        <dbReference type="SAM" id="Phobius"/>
    </source>
</evidence>
<dbReference type="Pfam" id="PF13563">
    <property type="entry name" value="2_5_RNA_ligase2"/>
    <property type="match status" value="1"/>
</dbReference>
<feature type="transmembrane region" description="Helical" evidence="1">
    <location>
        <begin position="238"/>
        <end position="259"/>
    </location>
</feature>
<keyword evidence="1" id="KW-0472">Membrane</keyword>